<feature type="region of interest" description="Disordered" evidence="1">
    <location>
        <begin position="93"/>
        <end position="134"/>
    </location>
</feature>
<dbReference type="InterPro" id="IPR045531">
    <property type="entry name" value="DUF6468"/>
</dbReference>
<evidence type="ECO:0000256" key="1">
    <source>
        <dbReference type="SAM" id="MobiDB-lite"/>
    </source>
</evidence>
<dbReference type="Proteomes" id="UP000245168">
    <property type="component" value="Unassembled WGS sequence"/>
</dbReference>
<comment type="caution">
    <text evidence="3">The sequence shown here is derived from an EMBL/GenBank/DDBJ whole genome shotgun (WGS) entry which is preliminary data.</text>
</comment>
<evidence type="ECO:0000313" key="4">
    <source>
        <dbReference type="Proteomes" id="UP000245168"/>
    </source>
</evidence>
<accession>A0A2U2BU80</accession>
<gene>
    <name evidence="3" type="ORF">DDZ18_07715</name>
</gene>
<sequence length="134" mass="14790">MAVLAFEGLVALLLLGALVMCWRVDRRLRALRSGQDGLRDTIAQLNDAVDRARASLAALDRAAKEHGGELETRVEEARQLSQELRFLNDGAEARAERLSRAPRRSRSAPAAERRSEVAAEDGERGLTDTLKTLR</sequence>
<protein>
    <recommendedName>
        <fullName evidence="2">DUF6468 domain-containing protein</fullName>
    </recommendedName>
</protein>
<name>A0A2U2BU80_9PROT</name>
<dbReference type="EMBL" id="QEXV01000003">
    <property type="protein sequence ID" value="PWE17549.1"/>
    <property type="molecule type" value="Genomic_DNA"/>
</dbReference>
<reference evidence="4" key="1">
    <citation type="submission" date="2018-05" db="EMBL/GenBank/DDBJ databases">
        <authorList>
            <person name="Liu B.-T."/>
        </authorList>
    </citation>
    <scope>NUCLEOTIDE SEQUENCE [LARGE SCALE GENOMIC DNA]</scope>
    <source>
        <strain evidence="4">WD6-1</strain>
    </source>
</reference>
<evidence type="ECO:0000259" key="2">
    <source>
        <dbReference type="Pfam" id="PF20072"/>
    </source>
</evidence>
<feature type="domain" description="DUF6468" evidence="2">
    <location>
        <begin position="31"/>
        <end position="106"/>
    </location>
</feature>
<keyword evidence="4" id="KW-1185">Reference proteome</keyword>
<dbReference type="Pfam" id="PF20072">
    <property type="entry name" value="DUF6468"/>
    <property type="match status" value="1"/>
</dbReference>
<evidence type="ECO:0000313" key="3">
    <source>
        <dbReference type="EMBL" id="PWE17549.1"/>
    </source>
</evidence>
<organism evidence="3 4">
    <name type="scientific">Marinicauda salina</name>
    <dbReference type="NCBI Taxonomy" id="2135793"/>
    <lineage>
        <taxon>Bacteria</taxon>
        <taxon>Pseudomonadati</taxon>
        <taxon>Pseudomonadota</taxon>
        <taxon>Alphaproteobacteria</taxon>
        <taxon>Maricaulales</taxon>
        <taxon>Maricaulaceae</taxon>
        <taxon>Marinicauda</taxon>
    </lineage>
</organism>
<dbReference type="AlphaFoldDB" id="A0A2U2BU80"/>
<feature type="compositionally biased region" description="Basic and acidic residues" evidence="1">
    <location>
        <begin position="111"/>
        <end position="126"/>
    </location>
</feature>
<proteinExistence type="predicted"/>